<dbReference type="EMBL" id="CCXW01000001">
    <property type="protein sequence ID" value="CEG33435.1"/>
    <property type="molecule type" value="Genomic_DNA"/>
</dbReference>
<evidence type="ECO:0000313" key="2">
    <source>
        <dbReference type="EMBL" id="CEG33435.1"/>
    </source>
</evidence>
<evidence type="ECO:0000256" key="1">
    <source>
        <dbReference type="SAM" id="Phobius"/>
    </source>
</evidence>
<feature type="transmembrane region" description="Helical" evidence="1">
    <location>
        <begin position="65"/>
        <end position="84"/>
    </location>
</feature>
<sequence length="98" mass="10804">MNAQLPLNISAPVPHSLVFVRISLSIEKKKATHQEMAAFSNPFTSALTCALFIGMPLYHSMSQNTLNIMTGIGLYQDFIIIVFCNRFRTGPAITDQGT</sequence>
<evidence type="ECO:0000313" key="3">
    <source>
        <dbReference type="Proteomes" id="UP000182110"/>
    </source>
</evidence>
<protein>
    <submittedName>
        <fullName evidence="2">Uncharacterized protein</fullName>
    </submittedName>
</protein>
<organism evidence="2 3">
    <name type="scientific">Peribacillus simplex</name>
    <dbReference type="NCBI Taxonomy" id="1478"/>
    <lineage>
        <taxon>Bacteria</taxon>
        <taxon>Bacillati</taxon>
        <taxon>Bacillota</taxon>
        <taxon>Bacilli</taxon>
        <taxon>Bacillales</taxon>
        <taxon>Bacillaceae</taxon>
        <taxon>Peribacillus</taxon>
    </lineage>
</organism>
<dbReference type="AlphaFoldDB" id="A0AAN2PIR2"/>
<keyword evidence="1" id="KW-0812">Transmembrane</keyword>
<name>A0AAN2PIR2_9BACI</name>
<accession>A0AAN2PIR2</accession>
<gene>
    <name evidence="2" type="ORF">BN1180_03610</name>
</gene>
<comment type="caution">
    <text evidence="2">The sequence shown here is derived from an EMBL/GenBank/DDBJ whole genome shotgun (WGS) entry which is preliminary data.</text>
</comment>
<dbReference type="Proteomes" id="UP000182110">
    <property type="component" value="Unassembled WGS sequence"/>
</dbReference>
<keyword evidence="1" id="KW-0472">Membrane</keyword>
<proteinExistence type="predicted"/>
<feature type="transmembrane region" description="Helical" evidence="1">
    <location>
        <begin position="38"/>
        <end position="59"/>
    </location>
</feature>
<reference evidence="2 3" key="1">
    <citation type="journal article" date="2014" name="Genome Announc.">
        <title>Genome Sequence of Bacillus simplex Strain P558, Isolated from a Human Fecal Sample.</title>
        <authorList>
            <person name="Croce O."/>
            <person name="Hugon P."/>
            <person name="Lagier J.C."/>
            <person name="Bibi F."/>
            <person name="Robert C."/>
            <person name="Azhar E.I."/>
            <person name="Raoult D."/>
            <person name="Fournier P.E."/>
        </authorList>
    </citation>
    <scope>NUCLEOTIDE SEQUENCE [LARGE SCALE GENOMIC DNA]</scope>
    <source>
        <strain evidence="2 3">P558</strain>
    </source>
</reference>
<keyword evidence="3" id="KW-1185">Reference proteome</keyword>
<keyword evidence="1" id="KW-1133">Transmembrane helix</keyword>